<evidence type="ECO:0000256" key="6">
    <source>
        <dbReference type="ARBA" id="ARBA00022741"/>
    </source>
</evidence>
<evidence type="ECO:0000256" key="8">
    <source>
        <dbReference type="ARBA" id="ARBA00022777"/>
    </source>
</evidence>
<dbReference type="InterPro" id="IPR056802">
    <property type="entry name" value="ATR-like_M-HEAT"/>
</dbReference>
<feature type="compositionally biased region" description="Basic and acidic residues" evidence="12">
    <location>
        <begin position="1543"/>
        <end position="1560"/>
    </location>
</feature>
<proteinExistence type="inferred from homology"/>
<feature type="compositionally biased region" description="Polar residues" evidence="12">
    <location>
        <begin position="2389"/>
        <end position="2402"/>
    </location>
</feature>
<dbReference type="Pfam" id="PF25030">
    <property type="entry name" value="M-HEAT_ATR"/>
    <property type="match status" value="1"/>
</dbReference>
<dbReference type="InterPro" id="IPR011009">
    <property type="entry name" value="Kinase-like_dom_sf"/>
</dbReference>
<feature type="region of interest" description="Disordered" evidence="12">
    <location>
        <begin position="1529"/>
        <end position="1640"/>
    </location>
</feature>
<feature type="compositionally biased region" description="Polar residues" evidence="12">
    <location>
        <begin position="1652"/>
        <end position="1670"/>
    </location>
</feature>
<comment type="similarity">
    <text evidence="2">Belongs to the PI3/PI4-kinase family. ATM subfamily.</text>
</comment>
<organism evidence="15 16">
    <name type="scientific">Blattamonas nauphoetae</name>
    <dbReference type="NCBI Taxonomy" id="2049346"/>
    <lineage>
        <taxon>Eukaryota</taxon>
        <taxon>Metamonada</taxon>
        <taxon>Preaxostyla</taxon>
        <taxon>Oxymonadida</taxon>
        <taxon>Blattamonas</taxon>
    </lineage>
</organism>
<keyword evidence="5 15" id="KW-0808">Transferase</keyword>
<keyword evidence="10" id="KW-0539">Nucleus</keyword>
<feature type="compositionally biased region" description="Basic residues" evidence="12">
    <location>
        <begin position="2374"/>
        <end position="2388"/>
    </location>
</feature>
<keyword evidence="7" id="KW-0227">DNA damage</keyword>
<keyword evidence="4 15" id="KW-0723">Serine/threonine-protein kinase</keyword>
<dbReference type="SUPFAM" id="SSF56112">
    <property type="entry name" value="Protein kinase-like (PK-like)"/>
    <property type="match status" value="1"/>
</dbReference>
<feature type="compositionally biased region" description="Basic and acidic residues" evidence="12">
    <location>
        <begin position="1571"/>
        <end position="1581"/>
    </location>
</feature>
<feature type="compositionally biased region" description="Polar residues" evidence="12">
    <location>
        <begin position="2219"/>
        <end position="2228"/>
    </location>
</feature>
<evidence type="ECO:0000259" key="13">
    <source>
        <dbReference type="PROSITE" id="PS50290"/>
    </source>
</evidence>
<evidence type="ECO:0000256" key="5">
    <source>
        <dbReference type="ARBA" id="ARBA00022679"/>
    </source>
</evidence>
<feature type="compositionally biased region" description="Low complexity" evidence="12">
    <location>
        <begin position="1381"/>
        <end position="1391"/>
    </location>
</feature>
<feature type="domain" description="PI3K/PI4K catalytic" evidence="13">
    <location>
        <begin position="4434"/>
        <end position="4759"/>
    </location>
</feature>
<feature type="compositionally biased region" description="Basic and acidic residues" evidence="12">
    <location>
        <begin position="4280"/>
        <end position="4300"/>
    </location>
</feature>
<accession>A0ABQ9YM25</accession>
<feature type="compositionally biased region" description="Polar residues" evidence="12">
    <location>
        <begin position="1"/>
        <end position="13"/>
    </location>
</feature>
<feature type="compositionally biased region" description="Polar residues" evidence="12">
    <location>
        <begin position="1253"/>
        <end position="1263"/>
    </location>
</feature>
<feature type="region of interest" description="Disordered" evidence="12">
    <location>
        <begin position="1381"/>
        <end position="1400"/>
    </location>
</feature>
<dbReference type="PROSITE" id="PS50290">
    <property type="entry name" value="PI3_4_KINASE_3"/>
    <property type="match status" value="1"/>
</dbReference>
<dbReference type="Pfam" id="PF00454">
    <property type="entry name" value="PI3_PI4_kinase"/>
    <property type="match status" value="1"/>
</dbReference>
<dbReference type="Proteomes" id="UP001281761">
    <property type="component" value="Unassembled WGS sequence"/>
</dbReference>
<feature type="region of interest" description="Disordered" evidence="12">
    <location>
        <begin position="1651"/>
        <end position="1670"/>
    </location>
</feature>
<evidence type="ECO:0000256" key="2">
    <source>
        <dbReference type="ARBA" id="ARBA00010769"/>
    </source>
</evidence>
<keyword evidence="8 15" id="KW-0418">Kinase</keyword>
<feature type="compositionally biased region" description="Polar residues" evidence="12">
    <location>
        <begin position="3193"/>
        <end position="3208"/>
    </location>
</feature>
<dbReference type="Gene3D" id="3.30.1010.10">
    <property type="entry name" value="Phosphatidylinositol 3-kinase Catalytic Subunit, Chain A, domain 4"/>
    <property type="match status" value="1"/>
</dbReference>
<dbReference type="PROSITE" id="PS00916">
    <property type="entry name" value="PI3_4_KINASE_2"/>
    <property type="match status" value="1"/>
</dbReference>
<feature type="region of interest" description="Disordered" evidence="12">
    <location>
        <begin position="1298"/>
        <end position="1334"/>
    </location>
</feature>
<feature type="domain" description="FATC" evidence="14">
    <location>
        <begin position="4739"/>
        <end position="4771"/>
    </location>
</feature>
<dbReference type="Gene3D" id="1.10.1070.11">
    <property type="entry name" value="Phosphatidylinositol 3-/4-kinase, catalytic domain"/>
    <property type="match status" value="1"/>
</dbReference>
<feature type="compositionally biased region" description="Polar residues" evidence="12">
    <location>
        <begin position="1615"/>
        <end position="1631"/>
    </location>
</feature>
<sequence>MSPFFSIQPNPSAGQEKDEATWEMDQPPFGSFSEATPELLWNLILPPLLILLQITPTPTKTLILQTLTKLITNDNTSSDAKSLSHESLLPSLTQLHSQFQNNVIPLSQIQKRSLFLTLFSLTTDSLILDPRCGLDLPLSSSTMFLDPGFSQTSFLEIQNQAPSSQPILQKSHLFPISSDTQFSSALSVLFQISFTLVMESDFHTPSHTIDTTIDLIHGILRRHEWIVGNSPSAKNMDERELSKRHQFVLQPTWMLQSDISFIKTLLNHLVRSLRSNVDISLGTTPKLVELCLKLSCYSTLRTSFHHLMTHLISLFNEGEKIDFFTHFFRESLNFLETHQTLQLTPSLTPPKKLLFSTEQSLFLSSNLSTNLSTLVVAQTLLDVLSTELPTQTLHLAVANVIKNETNATTDVFISTVSLLRTIVSLVLKWINFFGTIFTKLYKSGASTSRMISELSTCFTNWDECLILLFNCISRLQSLFPTLFLTSLGITDFSLSLSALILLFFVPPQDSRLPPSTVPFSAASAPTWFLPFIEMKALAFLSSNDLSSFTISSKTVSESLRMSCLTSLSLISPSTYQMTGMEHQTPACQSFTEGLTDFDWSSLMRLYTIPFTSVLDEHQLRSQNENSTILSRSKLILSLVFFALGDITSPLSCCHTLQLLPLFTSHFPYVDSSLIHQIIALISTFPLKILSHFSFEANTTLPVFPFSPSIIPSPSIMFPCRSRLFKQYPQFRIAFHQTLSQTVGHVFCALASFENCSSVISQTTNSPIFFQIGSPTILSSVHSRQDNENHLERNIDSRYTSQEVFLSNESGGQQVPSLRLCSTAKGSSPSSSSSSSHRNHINPEQIVNLFSRVSSKVHNTTLDTRASLSHTAELFNCSIHHDRNRHNFLDQISQTEKSSQEASTEDARSILREFNLSSIAPVVFHDTELFSCSICSKQSTSSQLPLSLETPLTHNIFSRPQSGTSIRNHSLSQVDETLVYNQLKRIHSLRHHPPSVCHKVGHCPDDCLADATSFMIHHSTSNVVSDPKDPSSLYRKIIQQTFDSNRISQSFLSLQIWQPLMTLVKPCYESTTRASFIKHSLPHFVQHAAFGDLIQNKQYFSSILFMLSDPKPVVSHAVSEIIPLYLQPRFAPLGTLSLSSPLLFDSKDPVQHLLQQKRLPYSFVPLIGSSDIYLHIPTPSTIAFPRHLLSNLTEDGSRSAILSSLTPSISSIQQESALENTLATEDSILHSFHEVSLTQDPSFSQGFGLEPISPSMTHFTSQSPPNSPHGNKVLKTQQSHLLEIASPLHRSKTLLSKFGRFRPKARETDEQDDRPALDSTDTQVPQPLKRTLTQSDSPINTELFTTHFSCHYTLSLAVFSEDYFSDDETEYIDRCLSSMVESSNSSHQSHPQSRTKDSNLYTDRCASQGLVRQLLGMHDLQKETQSDKTPEQSPISVSSPIFDALIRIGAYIGQMGTRHSLSIYLNVTEQETIPTTDLQSRTSANKIAFQTITEIFPNHIDADQEDISPTHLPTLRKHPSYVELLLRRSKQGSVHASSQPQPLRNEDKTERSTIKREEASRATDSPLLEAVPPREKNDKISSDDFPPSPDLKGVGTAKPAMKTTRTLGLLRKKASITPQKDQQRESSQNDQNIPEPEPLQRSLTIARAPSIYSKHSTSIDRNQSDCRTSSEPTYNSLLPSWMLFFHEENEKHYFQRHTDSKRFGQMNEHQLRFSYCLHHLFSVPHLLDRAPFSQHPLYGQPFSFIVFFFISSMSDQNFSQRTEAFSALHRLASLLSLRSLELLLGPVQLDVALIVVSSLITLHHNQTLTQSLQTLATCPISTNSHSNTFILQIFQELSDPMLFYVPILLCNQSPQTYVKSALHSILPLLFVDYVQTVVNSEPDFQLNSATLPPLVPSASFTALGLLLQQTSTPNTIQSSQPSLKLESPPTDLVEKTPYQNRIVDPLLTPQLPPGNFGPESQSQKQNKQAPPHLTLIVDNLQILLYSLMTTIPNATQSPLSQSVYDSVQTQSPLLPLKPASVSVSSKGMQILMRFLSFTSFSTFFPYVKSTLTEYSLIQLGLSYDSCFDPSGKPHSMYPSSTFFKTSSPLSTNTPNQMNNLDPTATQSIPIPAQQDISSFFPRLLPPPLFSLARLADINYKYLTREETHNIKQPSQHALLLSPRFGHPFSPPEGHIRPGHLDTQGLYGHGQFDSLLASSFMPTPTMSYVAITSPPDPNPTSPEQNRSGSRGLTPESSFRFTFSFSTEANEYASYATYEYKPQVPKPLKMFDLPTAFLVSHFLQSDYLHVVSFLSSILLCGVNSKRLIALKALIVIVPLLYFNDHLIQRKGSQRKELSPRPPALQPITPVLISVDQNPTPSATDMSDTQTDQLSKGGTKKKGKGKAKRTPKQQKQMIKNEQSQLQMEPDVLREPRPPLHSHEFSPPLLQIGSGNRLSVASIASLTSESPMFAPPKPVVPKYSLTGNLRRNPLPKVTSLKQPVSVDGQTLGKAGDNNDFIEQEIAISSPDVLTSPHISPLVRPPFPTFLDASLPKLLSTLRTFSQELLDEIKFQRDNILDQHDLIIALNTVYIMLVESLQHEHLVDYHEQLYVDLVICQQCVAMVSHPPFKEIVSALHVFLEQLIIIYQPILEFDSLVPSTVFTSPLLLIGAGSHNRNSRNEVNDLMFNHHVFVDYQSMLNGSHPLLLFLYFLRGVTDGSPKVRLLTLQQLTNNFLIPYSTDLIESFREDSFLNSDRISVFKPKLNFTFVAPDQNGLPVSFSKTFTVLLKPLFDLLIRLTHDNDEDVRLEAVRSIGLLGAFDSSLLNVIPTSLFTFVANCITAISPSDSHTLIGQTAQHNSVLTASSHQSLSSLSNSSGTYFSLDHTSKTLGQFIEYLVTDLSLIPQERRKKIQRLPTIPAPPALNPIRSSNRPITMTSSRGASKQSREMGKIVHFCSPSSFSQREIYHNSALAIALIEILAPEYEAATIDEDVIGIALQCLLKIRIADHTINNCPGPAPIGSTLYSPGLDESDSAVHTPRSIRSSGRGRQPKVAKPRNSGPSKSTMILENGCGIGSEGIFEYLDPQTRQVVSLLRSSHYSPTPESLQSLPSGQDLSSSFSTIDLESTGSSECRIHNHKQWFHQWSLKLCRRAQNLLYRAGVQSGPKSFFFSTSSPSLILHPIPQLLPQNFSDSQLMDSADPISKNTFDRFDDPLHTTPTPSDRSNRPNNQNFRYGEYYRIKPCKPNRTHTFDYPPIFGSILLERRILFQACEHTLEVPALSRMLLPYFIEAIIFSGNDDDIRAIVDEIRGIFSLSIQQSGQSPSLTSMAQTDVVLSCQLLFDFFDQWNEWMSRRAFLSPLFYRMEFFKKEITPLLMAQSAIACCSYPRALLYLEEYARQNDILPYTPTSQHKITPELHTYYQIIFRALDFKEELMGLVSQNPLFDSTSGDELMLNNQPEEAAKIFEQFLSQQNIQSQSSPSFRTIEGKLYQAWFDLGRYELIIYNQQRKMLPQPQIQPSQSSLSASLSTLKSIFPQISEVDDTQLNGPVLGAQWRLTRWAPLDSAIQSYDNLRDTSYSFSTYLSIIMIAIKQKDYLKAQRLLEDIRPTLLPPIAASSSEGYVRAYHGLLEMHILADVEIGLQWITTIKKWAEKRIIDGLSFRNEDENPVLSQSAYYSRVPFPSSPWIGWSERSACVDLSFKSIELLESVHLSIVEAANLEINDYHNLISIEIETLYKLSDSQADFEPTHLSVQEEATSFRDRVHRLTMANPTHALYHLQSINTELVTISYVHQSLITSSALAISRSARKAGPVGAASSHFSRLRVEHTRLSEILNVIVSRTDDGDGSSQRDVKNHYPLYSSLLSRPFLKALIASNYHPVTSAHLSTFPHVALHQVQASSPPAHSPTFALRGIDESLSHALLLEQCKLNVSEKNDDLAISRFLSYLPPLVPSAFSNSPINNLHKHSMLNAPAVIQRSQLIECLTPFISVQRAISPSYPSTPLSSEFGSDQLHPFTTSSLAYLLRSNAIPIEDRLCLYATRLFIEHKTLSSGTIDLIFKHLTKQQSHWEKSSFVAAEYYYQSWQDSRKRLMEMKGIKFISEDNPDGNVPALNQTEISSTREVRKLDGTRNKRDKDKEEIDSVEGECRKGLQDVLTALLRTLQHGKRFQHHAMSILLRLWFQHYDPTFEAILNSIPVVHYYHSLSHLVSIVRTNNPDVAKSSANVIAKVLSTYPKQAYWNAMTLFEITGGSADSSSELSSKEKYLATLEGIKNTAHLKYLQINQPRINATSVKSIPIPSTPKLPPFKKDKNGKIVESNPMKKDKNGKPTGSTANPYALGRVEHPWVAAQLTRDIITQFCVDKEYIRLDLPPKKITVFPLSFFMLPPDLSLPLVIPTIRYLNIESLPPVQPPPSQIKSDQYQTATIALTSPTKVATEKTSQVSITYPSSNQGLPSPTIDGLGGSVEFLPSMMVPRKIVLIGTDGKSYGFLVKPGDDMRKDMRLMEFNGLVNRIMQQKKIRGTKGVSIVVFSVIPTSQKSGFLEWVNGLRSLRSFTTELYPMYTPFSFSSFYDYYRKNITYKPNVPETEKALIDRITHFQTLTRMASPVLHHWIVNESRDASDWIELSQTFTRSTAIWSIVGYIIGLGDRHLDNILLLEDSARVVHVDFGILFDRGKRLPTPEIVPFRLTQNIVDCFGVNGPNGLFRSTCESILDVLRANSSCLLSVWESFFQDTVFVTPNERTTAVQVSVIMSQMKGRLLGNVSGTPQSVKGTVDWLIDESMAQEKLSRMYQGWTAWI</sequence>
<feature type="region of interest" description="Disordered" evidence="12">
    <location>
        <begin position="2899"/>
        <end position="2920"/>
    </location>
</feature>
<gene>
    <name evidence="15" type="ORF">BLNAU_115</name>
</gene>
<evidence type="ECO:0000256" key="4">
    <source>
        <dbReference type="ARBA" id="ARBA00022527"/>
    </source>
</evidence>
<dbReference type="CDD" id="cd00892">
    <property type="entry name" value="PIKKc_ATR"/>
    <property type="match status" value="1"/>
</dbReference>
<evidence type="ECO:0000256" key="11">
    <source>
        <dbReference type="ARBA" id="ARBA00024420"/>
    </source>
</evidence>
<feature type="region of interest" description="Disordered" evidence="12">
    <location>
        <begin position="2350"/>
        <end position="2404"/>
    </location>
</feature>
<dbReference type="InterPro" id="IPR050517">
    <property type="entry name" value="DDR_Repair_Kinase"/>
</dbReference>
<dbReference type="Pfam" id="PF02260">
    <property type="entry name" value="FATC"/>
    <property type="match status" value="1"/>
</dbReference>
<dbReference type="Pfam" id="PF02259">
    <property type="entry name" value="FAT"/>
    <property type="match status" value="1"/>
</dbReference>
<feature type="region of interest" description="Disordered" evidence="12">
    <location>
        <begin position="1948"/>
        <end position="1968"/>
    </location>
</feature>
<keyword evidence="9" id="KW-0067">ATP-binding</keyword>
<evidence type="ECO:0000256" key="7">
    <source>
        <dbReference type="ARBA" id="ARBA00022763"/>
    </source>
</evidence>
<comment type="subcellular location">
    <subcellularLocation>
        <location evidence="1">Nucleus</location>
    </subcellularLocation>
</comment>
<evidence type="ECO:0000259" key="14">
    <source>
        <dbReference type="PROSITE" id="PS51190"/>
    </source>
</evidence>
<feature type="region of interest" description="Disordered" evidence="12">
    <location>
        <begin position="1242"/>
        <end position="1272"/>
    </location>
</feature>
<dbReference type="PANTHER" id="PTHR11139:SF69">
    <property type="entry name" value="SERINE_THREONINE-PROTEIN KINASE ATR"/>
    <property type="match status" value="1"/>
</dbReference>
<dbReference type="SMART" id="SM01343">
    <property type="entry name" value="FATC"/>
    <property type="match status" value="1"/>
</dbReference>
<feature type="region of interest" description="Disordered" evidence="12">
    <location>
        <begin position="4274"/>
        <end position="4309"/>
    </location>
</feature>
<dbReference type="InterPro" id="IPR003152">
    <property type="entry name" value="FATC_dom"/>
</dbReference>
<feature type="compositionally biased region" description="Polar residues" evidence="12">
    <location>
        <begin position="2904"/>
        <end position="2920"/>
    </location>
</feature>
<dbReference type="PANTHER" id="PTHR11139">
    <property type="entry name" value="ATAXIA TELANGIECTASIA MUTATED ATM -RELATED"/>
    <property type="match status" value="1"/>
</dbReference>
<feature type="compositionally biased region" description="Polar residues" evidence="12">
    <location>
        <begin position="1318"/>
        <end position="1334"/>
    </location>
</feature>
<evidence type="ECO:0000256" key="10">
    <source>
        <dbReference type="ARBA" id="ARBA00023242"/>
    </source>
</evidence>
<feature type="compositionally biased region" description="Polar residues" evidence="12">
    <location>
        <begin position="1957"/>
        <end position="1967"/>
    </location>
</feature>
<dbReference type="EC" id="2.7.11.1" evidence="3"/>
<reference evidence="15 16" key="1">
    <citation type="journal article" date="2022" name="bioRxiv">
        <title>Genomics of Preaxostyla Flagellates Illuminates Evolutionary Transitions and the Path Towards Mitochondrial Loss.</title>
        <authorList>
            <person name="Novak L.V.F."/>
            <person name="Treitli S.C."/>
            <person name="Pyrih J."/>
            <person name="Halakuc P."/>
            <person name="Pipaliya S.V."/>
            <person name="Vacek V."/>
            <person name="Brzon O."/>
            <person name="Soukal P."/>
            <person name="Eme L."/>
            <person name="Dacks J.B."/>
            <person name="Karnkowska A."/>
            <person name="Elias M."/>
            <person name="Hampl V."/>
        </authorList>
    </citation>
    <scope>NUCLEOTIDE SEQUENCE [LARGE SCALE GENOMIC DNA]</scope>
    <source>
        <strain evidence="15">NAU3</strain>
        <tissue evidence="15">Gut</tissue>
    </source>
</reference>
<feature type="compositionally biased region" description="Polar residues" evidence="12">
    <location>
        <begin position="2351"/>
        <end position="2370"/>
    </location>
</feature>
<feature type="compositionally biased region" description="Polar residues" evidence="12">
    <location>
        <begin position="1530"/>
        <end position="1541"/>
    </location>
</feature>
<feature type="region of interest" description="Disordered" evidence="12">
    <location>
        <begin position="4094"/>
        <end position="4114"/>
    </location>
</feature>
<dbReference type="SMART" id="SM00146">
    <property type="entry name" value="PI3Kc"/>
    <property type="match status" value="1"/>
</dbReference>
<dbReference type="PROSITE" id="PS51190">
    <property type="entry name" value="FATC"/>
    <property type="match status" value="1"/>
</dbReference>
<feature type="region of interest" description="Disordered" evidence="12">
    <location>
        <begin position="1"/>
        <end position="24"/>
    </location>
</feature>
<evidence type="ECO:0000256" key="12">
    <source>
        <dbReference type="SAM" id="MobiDB-lite"/>
    </source>
</evidence>
<dbReference type="InterPro" id="IPR003151">
    <property type="entry name" value="PIK-rel_kinase_FAT"/>
</dbReference>
<dbReference type="InterPro" id="IPR018936">
    <property type="entry name" value="PI3/4_kinase_CS"/>
</dbReference>
<evidence type="ECO:0000313" key="15">
    <source>
        <dbReference type="EMBL" id="KAK2964815.1"/>
    </source>
</evidence>
<evidence type="ECO:0000313" key="16">
    <source>
        <dbReference type="Proteomes" id="UP001281761"/>
    </source>
</evidence>
<evidence type="ECO:0000256" key="3">
    <source>
        <dbReference type="ARBA" id="ARBA00012513"/>
    </source>
</evidence>
<feature type="region of interest" description="Disordered" evidence="12">
    <location>
        <begin position="2206"/>
        <end position="2232"/>
    </location>
</feature>
<dbReference type="InterPro" id="IPR000403">
    <property type="entry name" value="PI3/4_kinase_cat_dom"/>
</dbReference>
<name>A0ABQ9YM25_9EUKA</name>
<evidence type="ECO:0000256" key="1">
    <source>
        <dbReference type="ARBA" id="ARBA00004123"/>
    </source>
</evidence>
<feature type="compositionally biased region" description="Basic and acidic residues" evidence="12">
    <location>
        <begin position="1303"/>
        <end position="1315"/>
    </location>
</feature>
<feature type="region of interest" description="Disordered" evidence="12">
    <location>
        <begin position="3002"/>
        <end position="3043"/>
    </location>
</feature>
<evidence type="ECO:0000256" key="9">
    <source>
        <dbReference type="ARBA" id="ARBA00022840"/>
    </source>
</evidence>
<dbReference type="EMBL" id="JARBJD010000001">
    <property type="protein sequence ID" value="KAK2964815.1"/>
    <property type="molecule type" value="Genomic_DNA"/>
</dbReference>
<comment type="caution">
    <text evidence="15">The sequence shown here is derived from an EMBL/GenBank/DDBJ whole genome shotgun (WGS) entry which is preliminary data.</text>
</comment>
<dbReference type="GO" id="GO:0004674">
    <property type="term" value="F:protein serine/threonine kinase activity"/>
    <property type="evidence" value="ECO:0007669"/>
    <property type="project" value="UniProtKB-KW"/>
</dbReference>
<keyword evidence="16" id="KW-1185">Reference proteome</keyword>
<dbReference type="InterPro" id="IPR036940">
    <property type="entry name" value="PI3/4_kinase_cat_sf"/>
</dbReference>
<keyword evidence="6" id="KW-0547">Nucleotide-binding</keyword>
<protein>
    <recommendedName>
        <fullName evidence="11">Serine/threonine-protein kinase ATR</fullName>
        <ecNumber evidence="3">2.7.11.1</ecNumber>
    </recommendedName>
</protein>
<feature type="region of interest" description="Disordered" evidence="12">
    <location>
        <begin position="3182"/>
        <end position="3208"/>
    </location>
</feature>